<accession>A0ABW4V9A4</accession>
<keyword evidence="9" id="KW-1185">Reference proteome</keyword>
<dbReference type="PANTHER" id="PTHR47359">
    <property type="entry name" value="PEPTIDOGLYCAN DL-ENDOPEPTIDASE CWLO"/>
    <property type="match status" value="1"/>
</dbReference>
<comment type="similarity">
    <text evidence="1">Belongs to the peptidase C40 family.</text>
</comment>
<dbReference type="Gene3D" id="3.90.1720.10">
    <property type="entry name" value="endopeptidase domain like (from Nostoc punctiforme)"/>
    <property type="match status" value="1"/>
</dbReference>
<dbReference type="SUPFAM" id="SSF54001">
    <property type="entry name" value="Cysteine proteinases"/>
    <property type="match status" value="1"/>
</dbReference>
<evidence type="ECO:0000256" key="4">
    <source>
        <dbReference type="ARBA" id="ARBA00022807"/>
    </source>
</evidence>
<proteinExistence type="inferred from homology"/>
<evidence type="ECO:0000313" key="8">
    <source>
        <dbReference type="EMBL" id="MFD2027321.1"/>
    </source>
</evidence>
<reference evidence="9" key="1">
    <citation type="journal article" date="2019" name="Int. J. Syst. Evol. Microbiol.">
        <title>The Global Catalogue of Microorganisms (GCM) 10K type strain sequencing project: providing services to taxonomists for standard genome sequencing and annotation.</title>
        <authorList>
            <consortium name="The Broad Institute Genomics Platform"/>
            <consortium name="The Broad Institute Genome Sequencing Center for Infectious Disease"/>
            <person name="Wu L."/>
            <person name="Ma J."/>
        </authorList>
    </citation>
    <scope>NUCLEOTIDE SEQUENCE [LARGE SCALE GENOMIC DNA]</scope>
    <source>
        <strain evidence="9">CCM 7043</strain>
    </source>
</reference>
<feature type="compositionally biased region" description="Polar residues" evidence="6">
    <location>
        <begin position="1"/>
        <end position="10"/>
    </location>
</feature>
<evidence type="ECO:0000256" key="3">
    <source>
        <dbReference type="ARBA" id="ARBA00022801"/>
    </source>
</evidence>
<evidence type="ECO:0000256" key="2">
    <source>
        <dbReference type="ARBA" id="ARBA00022670"/>
    </source>
</evidence>
<dbReference type="InterPro" id="IPR051794">
    <property type="entry name" value="PG_Endopeptidase_C40"/>
</dbReference>
<organism evidence="8 9">
    <name type="scientific">Promicromonospora aerolata</name>
    <dbReference type="NCBI Taxonomy" id="195749"/>
    <lineage>
        <taxon>Bacteria</taxon>
        <taxon>Bacillati</taxon>
        <taxon>Actinomycetota</taxon>
        <taxon>Actinomycetes</taxon>
        <taxon>Micrococcales</taxon>
        <taxon>Promicromonosporaceae</taxon>
        <taxon>Promicromonospora</taxon>
    </lineage>
</organism>
<dbReference type="PANTHER" id="PTHR47359:SF3">
    <property type="entry name" value="NLP_P60 DOMAIN-CONTAINING PROTEIN-RELATED"/>
    <property type="match status" value="1"/>
</dbReference>
<dbReference type="RefSeq" id="WP_377199071.1">
    <property type="nucleotide sequence ID" value="NZ_JBHUHF010000001.1"/>
</dbReference>
<evidence type="ECO:0000259" key="7">
    <source>
        <dbReference type="PROSITE" id="PS51935"/>
    </source>
</evidence>
<keyword evidence="2" id="KW-0645">Protease</keyword>
<keyword evidence="4" id="KW-0788">Thiol protease</keyword>
<evidence type="ECO:0000256" key="1">
    <source>
        <dbReference type="ARBA" id="ARBA00007074"/>
    </source>
</evidence>
<keyword evidence="3" id="KW-0378">Hydrolase</keyword>
<feature type="domain" description="NlpC/P60" evidence="7">
    <location>
        <begin position="169"/>
        <end position="280"/>
    </location>
</feature>
<comment type="caution">
    <text evidence="8">The sequence shown here is derived from an EMBL/GenBank/DDBJ whole genome shotgun (WGS) entry which is preliminary data.</text>
</comment>
<dbReference type="Proteomes" id="UP001597338">
    <property type="component" value="Unassembled WGS sequence"/>
</dbReference>
<dbReference type="InterPro" id="IPR000064">
    <property type="entry name" value="NLP_P60_dom"/>
</dbReference>
<feature type="coiled-coil region" evidence="5">
    <location>
        <begin position="135"/>
        <end position="162"/>
    </location>
</feature>
<dbReference type="PROSITE" id="PS51935">
    <property type="entry name" value="NLPC_P60"/>
    <property type="match status" value="1"/>
</dbReference>
<evidence type="ECO:0000256" key="5">
    <source>
        <dbReference type="SAM" id="Coils"/>
    </source>
</evidence>
<keyword evidence="5" id="KW-0175">Coiled coil</keyword>
<sequence>MEPSFNSNPTVRGRGRHRAAHRPVLADVARAATEHVTTFAGRTAVAAAAGSGVLLSLVATPAQAAPATESVNTALAGKAVNGALNAVDLNALTSQAREAVAAAPVVTVAPDAELKVETAAVSVVSAEENDEYQAQLAAEAEAEAAAEAAAAAEAEAEAAAQVAVDIPASAKGSAIVSIGMRYLGVPYLWGGETPAGMDCSGFTSYVFAQVGITLPRTSSEQRYAGTEVPWSQAQPGDLLWSPGHIAIYAGDGMQIEAPVPGQTVRYSQVWQSNPVVLRVA</sequence>
<dbReference type="InterPro" id="IPR038765">
    <property type="entry name" value="Papain-like_cys_pep_sf"/>
</dbReference>
<feature type="region of interest" description="Disordered" evidence="6">
    <location>
        <begin position="1"/>
        <end position="20"/>
    </location>
</feature>
<dbReference type="EMBL" id="JBHUHF010000001">
    <property type="protein sequence ID" value="MFD2027321.1"/>
    <property type="molecule type" value="Genomic_DNA"/>
</dbReference>
<evidence type="ECO:0000256" key="6">
    <source>
        <dbReference type="SAM" id="MobiDB-lite"/>
    </source>
</evidence>
<dbReference type="Pfam" id="PF00877">
    <property type="entry name" value="NLPC_P60"/>
    <property type="match status" value="1"/>
</dbReference>
<name>A0ABW4V9A4_9MICO</name>
<protein>
    <submittedName>
        <fullName evidence="8">C40 family peptidase</fullName>
    </submittedName>
</protein>
<gene>
    <name evidence="8" type="ORF">ACFSL2_17550</name>
</gene>
<evidence type="ECO:0000313" key="9">
    <source>
        <dbReference type="Proteomes" id="UP001597338"/>
    </source>
</evidence>